<dbReference type="GO" id="GO:0005829">
    <property type="term" value="C:cytosol"/>
    <property type="evidence" value="ECO:0007669"/>
    <property type="project" value="TreeGrafter"/>
</dbReference>
<evidence type="ECO:0000313" key="3">
    <source>
        <dbReference type="EMBL" id="VAW84615.1"/>
    </source>
</evidence>
<reference evidence="3" key="1">
    <citation type="submission" date="2018-06" db="EMBL/GenBank/DDBJ databases">
        <authorList>
            <person name="Zhirakovskaya E."/>
        </authorList>
    </citation>
    <scope>NUCLEOTIDE SEQUENCE</scope>
</reference>
<evidence type="ECO:0000256" key="1">
    <source>
        <dbReference type="ARBA" id="ARBA00022676"/>
    </source>
</evidence>
<name>A0A3B0YUJ1_9ZZZZ</name>
<dbReference type="Gene3D" id="3.40.50.2000">
    <property type="entry name" value="Glycogen Phosphorylase B"/>
    <property type="match status" value="2"/>
</dbReference>
<dbReference type="Pfam" id="PF01075">
    <property type="entry name" value="Glyco_transf_9"/>
    <property type="match status" value="1"/>
</dbReference>
<gene>
    <name evidence="3" type="ORF">MNBD_GAMMA18-1568</name>
</gene>
<accession>A0A3B0YUJ1</accession>
<dbReference type="SUPFAM" id="SSF53756">
    <property type="entry name" value="UDP-Glycosyltransferase/glycogen phosphorylase"/>
    <property type="match status" value="1"/>
</dbReference>
<dbReference type="PANTHER" id="PTHR30160">
    <property type="entry name" value="TETRAACYLDISACCHARIDE 4'-KINASE-RELATED"/>
    <property type="match status" value="1"/>
</dbReference>
<keyword evidence="2 3" id="KW-0808">Transferase</keyword>
<organism evidence="3">
    <name type="scientific">hydrothermal vent metagenome</name>
    <dbReference type="NCBI Taxonomy" id="652676"/>
    <lineage>
        <taxon>unclassified sequences</taxon>
        <taxon>metagenomes</taxon>
        <taxon>ecological metagenomes</taxon>
    </lineage>
</organism>
<evidence type="ECO:0000256" key="2">
    <source>
        <dbReference type="ARBA" id="ARBA00022679"/>
    </source>
</evidence>
<dbReference type="GO" id="GO:0009244">
    <property type="term" value="P:lipopolysaccharide core region biosynthetic process"/>
    <property type="evidence" value="ECO:0007669"/>
    <property type="project" value="TreeGrafter"/>
</dbReference>
<dbReference type="CDD" id="cd03789">
    <property type="entry name" value="GT9_LPS_heptosyltransferase"/>
    <property type="match status" value="1"/>
</dbReference>
<dbReference type="AlphaFoldDB" id="A0A3B0YUJ1"/>
<protein>
    <submittedName>
        <fullName evidence="3">ADP-heptose--lipooligosaccharide heptosyltransferase II</fullName>
    </submittedName>
</protein>
<sequence>MTQQKNILIIRLSAIGDVVFSSPLIKALRRSYPDANISWLVEPAAAPLLKNNPDIDELIIWPKAEWKQLWKQRKYLTLLRALGLLRKRLKAKNFDMAIDLQGLLKSGIWALWSGAPQRIGLGSKEGSARFMNRVISRQGDDPRIGSEYYHLALEMKLDVADFAMDIALSDEDVAYAAEFRHNGEYAVICPFTTRPQKHWLASRWPELAQQIMRQQGLPVIMLGGPGDVAAAAYIQNENSKIINLVGKSSLTQTAAIIKQSSLLVGVDTGLTHMGIAFNVPTLALFGSTCPYSDTTHENARVLYHKMECSPCRRNPSCDGDFTCMKKITIEEIMQNVSEVMP</sequence>
<keyword evidence="1" id="KW-0328">Glycosyltransferase</keyword>
<proteinExistence type="predicted"/>
<dbReference type="EMBL" id="UOFP01000059">
    <property type="protein sequence ID" value="VAW84615.1"/>
    <property type="molecule type" value="Genomic_DNA"/>
</dbReference>
<dbReference type="InterPro" id="IPR002201">
    <property type="entry name" value="Glyco_trans_9"/>
</dbReference>
<dbReference type="InterPro" id="IPR051199">
    <property type="entry name" value="LPS_LOS_Heptosyltrfase"/>
</dbReference>
<dbReference type="GO" id="GO:0008713">
    <property type="term" value="F:ADP-heptose-lipopolysaccharide heptosyltransferase activity"/>
    <property type="evidence" value="ECO:0007669"/>
    <property type="project" value="TreeGrafter"/>
</dbReference>